<dbReference type="EMBL" id="CR382135">
    <property type="protein sequence ID" value="CAG86487.2"/>
    <property type="molecule type" value="Genomic_DNA"/>
</dbReference>
<evidence type="ECO:0000259" key="2">
    <source>
        <dbReference type="Pfam" id="PF12766"/>
    </source>
</evidence>
<keyword evidence="4" id="KW-1185">Reference proteome</keyword>
<feature type="compositionally biased region" description="Low complexity" evidence="1">
    <location>
        <begin position="153"/>
        <end position="167"/>
    </location>
</feature>
<reference evidence="3 4" key="1">
    <citation type="journal article" date="2004" name="Nature">
        <title>Genome evolution in yeasts.</title>
        <authorList>
            <consortium name="Genolevures"/>
            <person name="Dujon B."/>
            <person name="Sherman D."/>
            <person name="Fischer G."/>
            <person name="Durrens P."/>
            <person name="Casaregola S."/>
            <person name="Lafontaine I."/>
            <person name="de Montigny J."/>
            <person name="Marck C."/>
            <person name="Neuveglise C."/>
            <person name="Talla E."/>
            <person name="Goffard N."/>
            <person name="Frangeul L."/>
            <person name="Aigle M."/>
            <person name="Anthouard V."/>
            <person name="Babour A."/>
            <person name="Barbe V."/>
            <person name="Barnay S."/>
            <person name="Blanchin S."/>
            <person name="Beckerich J.M."/>
            <person name="Beyne E."/>
            <person name="Bleykasten C."/>
            <person name="Boisrame A."/>
            <person name="Boyer J."/>
            <person name="Cattolico L."/>
            <person name="Confanioleri F."/>
            <person name="de Daruvar A."/>
            <person name="Despons L."/>
            <person name="Fabre E."/>
            <person name="Fairhead C."/>
            <person name="Ferry-Dumazet H."/>
            <person name="Groppi A."/>
            <person name="Hantraye F."/>
            <person name="Hennequin C."/>
            <person name="Jauniaux N."/>
            <person name="Joyet P."/>
            <person name="Kachouri R."/>
            <person name="Kerrest A."/>
            <person name="Koszul R."/>
            <person name="Lemaire M."/>
            <person name="Lesur I."/>
            <person name="Ma L."/>
            <person name="Muller H."/>
            <person name="Nicaud J.M."/>
            <person name="Nikolski M."/>
            <person name="Oztas S."/>
            <person name="Ozier-Kalogeropoulos O."/>
            <person name="Pellenz S."/>
            <person name="Potier S."/>
            <person name="Richard G.F."/>
            <person name="Straub M.L."/>
            <person name="Suleau A."/>
            <person name="Swennene D."/>
            <person name="Tekaia F."/>
            <person name="Wesolowski-Louvel M."/>
            <person name="Westhof E."/>
            <person name="Wirth B."/>
            <person name="Zeniou-Meyer M."/>
            <person name="Zivanovic I."/>
            <person name="Bolotin-Fukuhara M."/>
            <person name="Thierry A."/>
            <person name="Bouchier C."/>
            <person name="Caudron B."/>
            <person name="Scarpelli C."/>
            <person name="Gaillardin C."/>
            <person name="Weissenbach J."/>
            <person name="Wincker P."/>
            <person name="Souciet J.L."/>
        </authorList>
    </citation>
    <scope>NUCLEOTIDE SEQUENCE [LARGE SCALE GENOMIC DNA]</scope>
    <source>
        <strain evidence="4">ATCC 36239 / CBS 767 / BCRC 21394 / JCM 1990 / NBRC 0083 / IGC 2968</strain>
    </source>
</reference>
<dbReference type="Gene3D" id="2.30.110.10">
    <property type="entry name" value="Electron Transport, Fmn-binding Protein, Chain A"/>
    <property type="match status" value="1"/>
</dbReference>
<dbReference type="OrthoDB" id="5394411at2759"/>
<organism evidence="3 4">
    <name type="scientific">Debaryomyces hansenii (strain ATCC 36239 / CBS 767 / BCRC 21394 / JCM 1990 / NBRC 0083 / IGC 2968)</name>
    <name type="common">Yeast</name>
    <name type="synonym">Torulaspora hansenii</name>
    <dbReference type="NCBI Taxonomy" id="284592"/>
    <lineage>
        <taxon>Eukaryota</taxon>
        <taxon>Fungi</taxon>
        <taxon>Dikarya</taxon>
        <taxon>Ascomycota</taxon>
        <taxon>Saccharomycotina</taxon>
        <taxon>Pichiomycetes</taxon>
        <taxon>Debaryomycetaceae</taxon>
        <taxon>Debaryomyces</taxon>
    </lineage>
</organism>
<dbReference type="KEGG" id="dha:DEHA2C16500g"/>
<protein>
    <submittedName>
        <fullName evidence="3">DEHA2C16500p</fullName>
    </submittedName>
</protein>
<dbReference type="PANTHER" id="PTHR28243:SF1">
    <property type="entry name" value="PYRIDOXAMINE 5'-PHOSPHATE OXIDASE ALR4036 FAMILY FMN-BINDING DOMAIN-CONTAINING PROTEIN"/>
    <property type="match status" value="1"/>
</dbReference>
<dbReference type="VEuPathDB" id="FungiDB:DEHA2C16500g"/>
<dbReference type="FunCoup" id="Q6BTR4">
    <property type="interactions" value="174"/>
</dbReference>
<dbReference type="Proteomes" id="UP000000599">
    <property type="component" value="Chromosome C"/>
</dbReference>
<dbReference type="OMA" id="IHQMAPW"/>
<dbReference type="HOGENOM" id="CLU_058669_1_0_1"/>
<dbReference type="AlphaFoldDB" id="Q6BTR4"/>
<dbReference type="InParanoid" id="Q6BTR4"/>
<dbReference type="SUPFAM" id="SSF50475">
    <property type="entry name" value="FMN-binding split barrel"/>
    <property type="match status" value="1"/>
</dbReference>
<feature type="compositionally biased region" description="Acidic residues" evidence="1">
    <location>
        <begin position="136"/>
        <end position="147"/>
    </location>
</feature>
<evidence type="ECO:0000313" key="4">
    <source>
        <dbReference type="Proteomes" id="UP000000599"/>
    </source>
</evidence>
<evidence type="ECO:0000313" key="3">
    <source>
        <dbReference type="EMBL" id="CAG86487.2"/>
    </source>
</evidence>
<feature type="region of interest" description="Disordered" evidence="1">
    <location>
        <begin position="126"/>
        <end position="171"/>
    </location>
</feature>
<proteinExistence type="predicted"/>
<feature type="domain" description="Pyridoxamine 5'-phosphate oxidase Alr4036 family FMN-binding" evidence="2">
    <location>
        <begin position="7"/>
        <end position="107"/>
    </location>
</feature>
<accession>Q6BTR4</accession>
<gene>
    <name evidence="3" type="ordered locus">DEHA2C16500g</name>
</gene>
<dbReference type="GO" id="GO:0010181">
    <property type="term" value="F:FMN binding"/>
    <property type="evidence" value="ECO:0007669"/>
    <property type="project" value="InterPro"/>
</dbReference>
<dbReference type="STRING" id="284592.Q6BTR4"/>
<evidence type="ECO:0000256" key="1">
    <source>
        <dbReference type="SAM" id="MobiDB-lite"/>
    </source>
</evidence>
<dbReference type="RefSeq" id="XP_458405.2">
    <property type="nucleotide sequence ID" value="XM_458405.1"/>
</dbReference>
<sequence length="309" mass="35640">MLQFQYMAPWIPTFKSATEAELAANENDPPFITFQFATVDSQGFPHVRTLVYRGFLFDDRNSNVITCVTDKRTNKYKELLTNDKFEAVFYFPKIRKQFRFRGMARIIDNTYKPVIDLSSIQPKTIIQNNYQNSSDSDSDEDDDEEELEIKATNTSSSLNSGSENDSSCQVTPISHSLLSPSLLSQVQKQKSSENISYTNLQDLSSIDYYPPTEQEWETEHKRLWFNLSKPLKKSFRKPTPTTPINNENQKLIDSINRGVDGKKDEDGLKNFAVVGLFIDYVDLYELDKDRRYIYAKDSTQSWSEAEVCP</sequence>
<name>Q6BTR4_DEBHA</name>
<dbReference type="InterPro" id="IPR012349">
    <property type="entry name" value="Split_barrel_FMN-bd"/>
</dbReference>
<dbReference type="PANTHER" id="PTHR28243">
    <property type="entry name" value="AGL049CP"/>
    <property type="match status" value="1"/>
</dbReference>
<dbReference type="GeneID" id="2900772"/>
<dbReference type="InterPro" id="IPR024624">
    <property type="entry name" value="Pyridox_Oxase_Alr4036_FMN-bd"/>
</dbReference>
<dbReference type="Pfam" id="PF12766">
    <property type="entry name" value="Pyridox_oxase_2"/>
    <property type="match status" value="1"/>
</dbReference>
<dbReference type="eggNOG" id="KOG4558">
    <property type="taxonomic scope" value="Eukaryota"/>
</dbReference>